<comment type="caution">
    <text evidence="2">The sequence shown here is derived from an EMBL/GenBank/DDBJ whole genome shotgun (WGS) entry which is preliminary data.</text>
</comment>
<evidence type="ECO:0000259" key="1">
    <source>
        <dbReference type="Pfam" id="PF26154"/>
    </source>
</evidence>
<evidence type="ECO:0000313" key="3">
    <source>
        <dbReference type="Proteomes" id="UP001211894"/>
    </source>
</evidence>
<gene>
    <name evidence="2" type="ORF">PJ311_02780</name>
</gene>
<sequence>MTKTEDYLLLSTYYQLLFTIEEGLNYLIEADRNLSKTEGERIFNDLIYAFFHLDSSHSVLLAIMQGNSIQASIRSFDRVFSDFDSLIDRSFPSSEFQNYLQTRFLPLYQQWMERVHQSMKPYVIH</sequence>
<dbReference type="InterPro" id="IPR058355">
    <property type="entry name" value="DUF8042"/>
</dbReference>
<dbReference type="EMBL" id="JAQKAB010000001">
    <property type="protein sequence ID" value="MDA7025534.1"/>
    <property type="molecule type" value="Genomic_DNA"/>
</dbReference>
<keyword evidence="3" id="KW-1185">Reference proteome</keyword>
<name>A0ABT4WZR2_9BACI</name>
<feature type="domain" description="DUF8042" evidence="1">
    <location>
        <begin position="5"/>
        <end position="121"/>
    </location>
</feature>
<organism evidence="2 3">
    <name type="scientific">Bacillus changyiensis</name>
    <dbReference type="NCBI Taxonomy" id="3004103"/>
    <lineage>
        <taxon>Bacteria</taxon>
        <taxon>Bacillati</taxon>
        <taxon>Bacillota</taxon>
        <taxon>Bacilli</taxon>
        <taxon>Bacillales</taxon>
        <taxon>Bacillaceae</taxon>
        <taxon>Bacillus</taxon>
    </lineage>
</organism>
<dbReference type="Proteomes" id="UP001211894">
    <property type="component" value="Unassembled WGS sequence"/>
</dbReference>
<reference evidence="2 3" key="1">
    <citation type="submission" date="2023-01" db="EMBL/GenBank/DDBJ databases">
        <title>Bacillus changyiensis sp. nov., isolated from a coastal deposit.</title>
        <authorList>
            <person name="Xiao G."/>
            <person name="Lai Q."/>
            <person name="Hu Z."/>
            <person name="Shao Z."/>
        </authorList>
    </citation>
    <scope>NUCLEOTIDE SEQUENCE [LARGE SCALE GENOMIC DNA]</scope>
    <source>
        <strain evidence="2 3">CLL-7-23</strain>
    </source>
</reference>
<evidence type="ECO:0000313" key="2">
    <source>
        <dbReference type="EMBL" id="MDA7025534.1"/>
    </source>
</evidence>
<dbReference type="Pfam" id="PF26154">
    <property type="entry name" value="DUF8042"/>
    <property type="match status" value="1"/>
</dbReference>
<proteinExistence type="predicted"/>
<protein>
    <recommendedName>
        <fullName evidence="1">DUF8042 domain-containing protein</fullName>
    </recommendedName>
</protein>
<accession>A0ABT4WZR2</accession>
<dbReference type="RefSeq" id="WP_271339372.1">
    <property type="nucleotide sequence ID" value="NZ_JAQKAB010000001.1"/>
</dbReference>